<keyword evidence="4" id="KW-0520">NAD</keyword>
<keyword evidence="3" id="KW-0560">Oxidoreductase</keyword>
<dbReference type="InterPro" id="IPR057326">
    <property type="entry name" value="KR_dom"/>
</dbReference>
<dbReference type="PRINTS" id="PR00080">
    <property type="entry name" value="SDRFAMILY"/>
</dbReference>
<dbReference type="InterPro" id="IPR002347">
    <property type="entry name" value="SDR_fam"/>
</dbReference>
<keyword evidence="2" id="KW-0521">NADP</keyword>
<protein>
    <submittedName>
        <fullName evidence="6">Short chain dehydrogenase/ reductase</fullName>
    </submittedName>
</protein>
<gene>
    <name evidence="6" type="ORF">BCR34DRAFT_497230</name>
</gene>
<evidence type="ECO:0000313" key="6">
    <source>
        <dbReference type="EMBL" id="ORX97052.1"/>
    </source>
</evidence>
<dbReference type="PANTHER" id="PTHR24321">
    <property type="entry name" value="DEHYDROGENASES, SHORT CHAIN"/>
    <property type="match status" value="1"/>
</dbReference>
<evidence type="ECO:0000256" key="4">
    <source>
        <dbReference type="ARBA" id="ARBA00023027"/>
    </source>
</evidence>
<dbReference type="PROSITE" id="PS00061">
    <property type="entry name" value="ADH_SHORT"/>
    <property type="match status" value="1"/>
</dbReference>
<dbReference type="OrthoDB" id="1669814at2759"/>
<dbReference type="SUPFAM" id="SSF51735">
    <property type="entry name" value="NAD(P)-binding Rossmann-fold domains"/>
    <property type="match status" value="1"/>
</dbReference>
<comment type="similarity">
    <text evidence="1">Belongs to the short-chain dehydrogenases/reductases (SDR) family.</text>
</comment>
<sequence>MATPQIFLNKVFTVTGAAQGIGLAVARYLAARGANLALADVKRQELELAVEKINKDFPDNEVTSTVVDVSNTHAVDSWFAETMSTFGKLDGAVNNAGILGTFAKITEIKDEDWQRVERVNVGGTMRCLRAELKIMEEGGSIVNLSSVAGLIGFPGLTPYVASKHAVIGLTRCAAKEAGPRNIRVNAICPGPIETPMLDEVYVGTELPKGPIARDGKPEEIAALVGYLLGEESKYTSGACVPVDGACFAC</sequence>
<dbReference type="SMART" id="SM00822">
    <property type="entry name" value="PKS_KR"/>
    <property type="match status" value="1"/>
</dbReference>
<evidence type="ECO:0000256" key="3">
    <source>
        <dbReference type="ARBA" id="ARBA00023002"/>
    </source>
</evidence>
<evidence type="ECO:0000259" key="5">
    <source>
        <dbReference type="SMART" id="SM00822"/>
    </source>
</evidence>
<dbReference type="Proteomes" id="UP000193144">
    <property type="component" value="Unassembled WGS sequence"/>
</dbReference>
<keyword evidence="7" id="KW-1185">Reference proteome</keyword>
<dbReference type="InterPro" id="IPR036291">
    <property type="entry name" value="NAD(P)-bd_dom_sf"/>
</dbReference>
<accession>A0A1Y1YGA6</accession>
<proteinExistence type="inferred from homology"/>
<comment type="caution">
    <text evidence="6">The sequence shown here is derived from an EMBL/GenBank/DDBJ whole genome shotgun (WGS) entry which is preliminary data.</text>
</comment>
<reference evidence="6 7" key="1">
    <citation type="submission" date="2016-07" db="EMBL/GenBank/DDBJ databases">
        <title>Pervasive Adenine N6-methylation of Active Genes in Fungi.</title>
        <authorList>
            <consortium name="DOE Joint Genome Institute"/>
            <person name="Mondo S.J."/>
            <person name="Dannebaum R.O."/>
            <person name="Kuo R.C."/>
            <person name="Labutti K."/>
            <person name="Haridas S."/>
            <person name="Kuo A."/>
            <person name="Salamov A."/>
            <person name="Ahrendt S.R."/>
            <person name="Lipzen A."/>
            <person name="Sullivan W."/>
            <person name="Andreopoulos W.B."/>
            <person name="Clum A."/>
            <person name="Lindquist E."/>
            <person name="Daum C."/>
            <person name="Ramamoorthy G.K."/>
            <person name="Gryganskyi A."/>
            <person name="Culley D."/>
            <person name="Magnuson J.K."/>
            <person name="James T.Y."/>
            <person name="O'Malley M.A."/>
            <person name="Stajich J.E."/>
            <person name="Spatafora J.W."/>
            <person name="Visel A."/>
            <person name="Grigoriev I.V."/>
        </authorList>
    </citation>
    <scope>NUCLEOTIDE SEQUENCE [LARGE SCALE GENOMIC DNA]</scope>
    <source>
        <strain evidence="6 7">CBS 115471</strain>
    </source>
</reference>
<name>A0A1Y1YGA6_9PLEO</name>
<dbReference type="InterPro" id="IPR020904">
    <property type="entry name" value="Sc_DH/Rdtase_CS"/>
</dbReference>
<dbReference type="STRING" id="1231657.A0A1Y1YGA6"/>
<evidence type="ECO:0000313" key="7">
    <source>
        <dbReference type="Proteomes" id="UP000193144"/>
    </source>
</evidence>
<evidence type="ECO:0000256" key="1">
    <source>
        <dbReference type="ARBA" id="ARBA00006484"/>
    </source>
</evidence>
<dbReference type="GO" id="GO:0016491">
    <property type="term" value="F:oxidoreductase activity"/>
    <property type="evidence" value="ECO:0007669"/>
    <property type="project" value="UniProtKB-KW"/>
</dbReference>
<dbReference type="AlphaFoldDB" id="A0A1Y1YGA6"/>
<dbReference type="PANTHER" id="PTHR24321:SF8">
    <property type="entry name" value="ESTRADIOL 17-BETA-DEHYDROGENASE 8-RELATED"/>
    <property type="match status" value="1"/>
</dbReference>
<feature type="domain" description="Ketoreductase" evidence="5">
    <location>
        <begin position="10"/>
        <end position="190"/>
    </location>
</feature>
<dbReference type="Gene3D" id="3.40.50.720">
    <property type="entry name" value="NAD(P)-binding Rossmann-like Domain"/>
    <property type="match status" value="1"/>
</dbReference>
<dbReference type="FunFam" id="3.40.50.720:FF:000084">
    <property type="entry name" value="Short-chain dehydrogenase reductase"/>
    <property type="match status" value="1"/>
</dbReference>
<organism evidence="6 7">
    <name type="scientific">Clohesyomyces aquaticus</name>
    <dbReference type="NCBI Taxonomy" id="1231657"/>
    <lineage>
        <taxon>Eukaryota</taxon>
        <taxon>Fungi</taxon>
        <taxon>Dikarya</taxon>
        <taxon>Ascomycota</taxon>
        <taxon>Pezizomycotina</taxon>
        <taxon>Dothideomycetes</taxon>
        <taxon>Pleosporomycetidae</taxon>
        <taxon>Pleosporales</taxon>
        <taxon>Lindgomycetaceae</taxon>
        <taxon>Clohesyomyces</taxon>
    </lineage>
</organism>
<dbReference type="Pfam" id="PF13561">
    <property type="entry name" value="adh_short_C2"/>
    <property type="match status" value="1"/>
</dbReference>
<dbReference type="CDD" id="cd05233">
    <property type="entry name" value="SDR_c"/>
    <property type="match status" value="1"/>
</dbReference>
<dbReference type="EMBL" id="MCFA01000242">
    <property type="protein sequence ID" value="ORX97052.1"/>
    <property type="molecule type" value="Genomic_DNA"/>
</dbReference>
<evidence type="ECO:0000256" key="2">
    <source>
        <dbReference type="ARBA" id="ARBA00022857"/>
    </source>
</evidence>
<dbReference type="PRINTS" id="PR00081">
    <property type="entry name" value="GDHRDH"/>
</dbReference>